<protein>
    <recommendedName>
        <fullName evidence="2">Putative cysteine ligase BshC</fullName>
        <ecNumber evidence="2">6.-.-.-</ecNumber>
    </recommendedName>
</protein>
<dbReference type="RefSeq" id="WP_188692993.1">
    <property type="nucleotide sequence ID" value="NZ_BMIR01000008.1"/>
</dbReference>
<dbReference type="InterPro" id="IPR055398">
    <property type="entry name" value="Rossmann-like_BshC"/>
</dbReference>
<reference evidence="5" key="2">
    <citation type="submission" date="2020-09" db="EMBL/GenBank/DDBJ databases">
        <authorList>
            <person name="Sun Q."/>
            <person name="Zhou Y."/>
        </authorList>
    </citation>
    <scope>NUCLEOTIDE SEQUENCE</scope>
    <source>
        <strain evidence="5">CGMCC 1.15371</strain>
    </source>
</reference>
<reference evidence="5" key="1">
    <citation type="journal article" date="2014" name="Int. J. Syst. Evol. Microbiol.">
        <title>Complete genome sequence of Corynebacterium casei LMG S-19264T (=DSM 44701T), isolated from a smear-ripened cheese.</title>
        <authorList>
            <consortium name="US DOE Joint Genome Institute (JGI-PGF)"/>
            <person name="Walter F."/>
            <person name="Albersmeier A."/>
            <person name="Kalinowski J."/>
            <person name="Ruckert C."/>
        </authorList>
    </citation>
    <scope>NUCLEOTIDE SEQUENCE</scope>
    <source>
        <strain evidence="5">CGMCC 1.15371</strain>
    </source>
</reference>
<comment type="function">
    <text evidence="2">Involved in bacillithiol (BSH) biosynthesis. May catalyze the last step of the pathway, the addition of cysteine to glucosamine malate (GlcN-Mal) to generate BSH.</text>
</comment>
<evidence type="ECO:0000256" key="1">
    <source>
        <dbReference type="ARBA" id="ARBA00022598"/>
    </source>
</evidence>
<dbReference type="GO" id="GO:0016874">
    <property type="term" value="F:ligase activity"/>
    <property type="evidence" value="ECO:0007669"/>
    <property type="project" value="UniProtKB-UniRule"/>
</dbReference>
<evidence type="ECO:0000313" key="5">
    <source>
        <dbReference type="EMBL" id="GGE41272.1"/>
    </source>
</evidence>
<dbReference type="EC" id="6.-.-.-" evidence="2"/>
<dbReference type="PIRSF" id="PIRSF012535">
    <property type="entry name" value="UCP012535"/>
    <property type="match status" value="1"/>
</dbReference>
<dbReference type="InterPro" id="IPR011199">
    <property type="entry name" value="Bacillithiol_biosynth_BshC"/>
</dbReference>
<organism evidence="5 6">
    <name type="scientific">Pullulanibacillus camelliae</name>
    <dbReference type="NCBI Taxonomy" id="1707096"/>
    <lineage>
        <taxon>Bacteria</taxon>
        <taxon>Bacillati</taxon>
        <taxon>Bacillota</taxon>
        <taxon>Bacilli</taxon>
        <taxon>Bacillales</taxon>
        <taxon>Sporolactobacillaceae</taxon>
        <taxon>Pullulanibacillus</taxon>
    </lineage>
</organism>
<feature type="domain" description="Bacillithiol biosynthesis BshC N-terminal Rossmann-like" evidence="3">
    <location>
        <begin position="1"/>
        <end position="379"/>
    </location>
</feature>
<dbReference type="NCBIfam" id="TIGR03998">
    <property type="entry name" value="thiol_BshC"/>
    <property type="match status" value="1"/>
</dbReference>
<comment type="similarity">
    <text evidence="2">Belongs to the BshC family.</text>
</comment>
<dbReference type="EMBL" id="BMIR01000008">
    <property type="protein sequence ID" value="GGE41272.1"/>
    <property type="molecule type" value="Genomic_DNA"/>
</dbReference>
<accession>A0A8J2VVN5</accession>
<proteinExistence type="inferred from homology"/>
<keyword evidence="6" id="KW-1185">Reference proteome</keyword>
<evidence type="ECO:0000256" key="2">
    <source>
        <dbReference type="HAMAP-Rule" id="MF_01867"/>
    </source>
</evidence>
<evidence type="ECO:0000259" key="3">
    <source>
        <dbReference type="Pfam" id="PF10079"/>
    </source>
</evidence>
<dbReference type="Proteomes" id="UP000628775">
    <property type="component" value="Unassembled WGS sequence"/>
</dbReference>
<dbReference type="Pfam" id="PF24850">
    <property type="entry name" value="CC_BshC"/>
    <property type="match status" value="1"/>
</dbReference>
<gene>
    <name evidence="2 5" type="primary">bshC</name>
    <name evidence="5" type="ORF">GCM10011391_20030</name>
</gene>
<dbReference type="HAMAP" id="MF_01867">
    <property type="entry name" value="BshC"/>
    <property type="match status" value="1"/>
</dbReference>
<name>A0A8J2VVN5_9BACL</name>
<evidence type="ECO:0000313" key="6">
    <source>
        <dbReference type="Proteomes" id="UP000628775"/>
    </source>
</evidence>
<comment type="caution">
    <text evidence="5">The sequence shown here is derived from an EMBL/GenBank/DDBJ whole genome shotgun (WGS) entry which is preliminary data.</text>
</comment>
<evidence type="ECO:0000259" key="4">
    <source>
        <dbReference type="Pfam" id="PF24850"/>
    </source>
</evidence>
<sequence length="541" mass="62069">MEIEKIHLTEPSNLTEDYISGKASIQSFFDYDISDPECYKKRLNYLNEMSYDREGLTDYLHHFNQPFQPHDKVLNNIERLKDPRAVVVVGGQQAGLLTGPVYTIHKCLSIIQLAQEQEQALGVPVIPVFWIAGEDHDYDEVNHVFTYQNETIKKHSYRIPGAGLTSVSALDMDHDQLNNWLERVFQAYGETAYTKDLLEQVKLAANNSRTLVDFFARLIHQLFGKHGLVLLDSGDDRLRQLEARHFTAIIDHNREIAAGVVNQLEKLAANGYHVQLDQSLDSMNLFINNKDERVLLYQMDGETYGNEAKAVMITKDELYATVEHKPERLSNNVVTRPLMQEMVLPTLAFIGGPGEIAYWSALSPAFHELGLEMPPVLLRHRLIMADRKTTRWLEQKGLDVAVALSEDFYRKKAAWLEAQHEWDVEATFNTVKANILKAYAPVSELAGAVDPHLEGLSQKNRDLITKQLDYMKRAIERNIEQKHAVELSKFERVKASLLPNGSPQERVWSAYYFMNYWGFDVVDRLLEAPFQFDGRPYIVYL</sequence>
<dbReference type="InterPro" id="IPR055399">
    <property type="entry name" value="CC_BshC"/>
</dbReference>
<dbReference type="AlphaFoldDB" id="A0A8J2VVN5"/>
<feature type="domain" description="Bacillithiol biosynthesis BshC C-terminal coiled-coil" evidence="4">
    <location>
        <begin position="385"/>
        <end position="541"/>
    </location>
</feature>
<keyword evidence="1 2" id="KW-0436">Ligase</keyword>
<dbReference type="Pfam" id="PF10079">
    <property type="entry name" value="Rossmann-like_BshC"/>
    <property type="match status" value="1"/>
</dbReference>